<accession>A0ACC3N2Y6</accession>
<dbReference type="EMBL" id="JAUTXU010000097">
    <property type="protein sequence ID" value="KAK3708929.1"/>
    <property type="molecule type" value="Genomic_DNA"/>
</dbReference>
<keyword evidence="2" id="KW-1185">Reference proteome</keyword>
<evidence type="ECO:0000313" key="1">
    <source>
        <dbReference type="EMBL" id="KAK3708929.1"/>
    </source>
</evidence>
<proteinExistence type="predicted"/>
<sequence>MIASKQLKHGNTIHHSLLRRFGWQATCILITTTLAVVGVAGFLAFIWFADLDSNVWHRIMVTGWTTRSISISTLIIRSAIDFQAGIAAAMVAALVLETSSIRLRDAAKVSTMRANSPQPRTLLELIPAMGYQTWILSGIRCMGYSTVILLLFITTTALQFSSTALLSDLDVGRLPDLPNNRNATAATWTRNPPAFPAFAEYSEPASSPEGVDDTGVLLRAFLPFADAEFRENLRNYSGPAMVLDSRVSCQSPRISNVTVRTSHGYMDEGNSTAVMRGWFEPSVPDTDRLWTPGPVPFECNPFANAESITICQVGFPSVSSMFWQSSGSVLPEFWNVTKEDTKDFILGGNTLWELPMFVIRSYTAPDIYIDRLNQNIVRTESDGVWTTISTPSLSWDISICYSAWSTADLHINAYSERERTEPITHWSTEKEYYTIPNVHH</sequence>
<comment type="caution">
    <text evidence="1">The sequence shown here is derived from an EMBL/GenBank/DDBJ whole genome shotgun (WGS) entry which is preliminary data.</text>
</comment>
<dbReference type="Proteomes" id="UP001281147">
    <property type="component" value="Unassembled WGS sequence"/>
</dbReference>
<organism evidence="1 2">
    <name type="scientific">Vermiconidia calcicola</name>
    <dbReference type="NCBI Taxonomy" id="1690605"/>
    <lineage>
        <taxon>Eukaryota</taxon>
        <taxon>Fungi</taxon>
        <taxon>Dikarya</taxon>
        <taxon>Ascomycota</taxon>
        <taxon>Pezizomycotina</taxon>
        <taxon>Dothideomycetes</taxon>
        <taxon>Dothideomycetidae</taxon>
        <taxon>Mycosphaerellales</taxon>
        <taxon>Extremaceae</taxon>
        <taxon>Vermiconidia</taxon>
    </lineage>
</organism>
<gene>
    <name evidence="1" type="ORF">LTR37_011259</name>
</gene>
<evidence type="ECO:0000313" key="2">
    <source>
        <dbReference type="Proteomes" id="UP001281147"/>
    </source>
</evidence>
<protein>
    <submittedName>
        <fullName evidence="1">Uncharacterized protein</fullName>
    </submittedName>
</protein>
<name>A0ACC3N2Y6_9PEZI</name>
<reference evidence="1" key="1">
    <citation type="submission" date="2023-07" db="EMBL/GenBank/DDBJ databases">
        <title>Black Yeasts Isolated from many extreme environments.</title>
        <authorList>
            <person name="Coleine C."/>
            <person name="Stajich J.E."/>
            <person name="Selbmann L."/>
        </authorList>
    </citation>
    <scope>NUCLEOTIDE SEQUENCE</scope>
    <source>
        <strain evidence="1">CCFEE 5714</strain>
    </source>
</reference>